<reference evidence="7" key="1">
    <citation type="submission" date="2012-06" db="EMBL/GenBank/DDBJ databases">
        <title>Complete sequence of chromosome of Desulfomonile tiedjei DSM 6799.</title>
        <authorList>
            <person name="Lucas S."/>
            <person name="Copeland A."/>
            <person name="Lapidus A."/>
            <person name="Glavina del Rio T."/>
            <person name="Dalin E."/>
            <person name="Tice H."/>
            <person name="Bruce D."/>
            <person name="Goodwin L."/>
            <person name="Pitluck S."/>
            <person name="Peters L."/>
            <person name="Ovchinnikova G."/>
            <person name="Zeytun A."/>
            <person name="Lu M."/>
            <person name="Kyrpides N."/>
            <person name="Mavromatis K."/>
            <person name="Ivanova N."/>
            <person name="Brettin T."/>
            <person name="Detter J.C."/>
            <person name="Han C."/>
            <person name="Larimer F."/>
            <person name="Land M."/>
            <person name="Hauser L."/>
            <person name="Markowitz V."/>
            <person name="Cheng J.-F."/>
            <person name="Hugenholtz P."/>
            <person name="Woyke T."/>
            <person name="Wu D."/>
            <person name="Spring S."/>
            <person name="Schroeder M."/>
            <person name="Brambilla E."/>
            <person name="Klenk H.-P."/>
            <person name="Eisen J.A."/>
        </authorList>
    </citation>
    <scope>NUCLEOTIDE SEQUENCE [LARGE SCALE GENOMIC DNA]</scope>
    <source>
        <strain evidence="7">ATCC 49306 / DSM 6799 / DCB-1</strain>
    </source>
</reference>
<name>I4C3C5_DESTA</name>
<dbReference type="Pfam" id="PF01464">
    <property type="entry name" value="SLT"/>
    <property type="match status" value="1"/>
</dbReference>
<dbReference type="eggNOG" id="COG2956">
    <property type="taxonomic scope" value="Bacteria"/>
</dbReference>
<gene>
    <name evidence="6" type="ordered locus">Desti_1353</name>
</gene>
<dbReference type="InterPro" id="IPR008258">
    <property type="entry name" value="Transglycosylase_SLT_dom_1"/>
</dbReference>
<protein>
    <submittedName>
        <fullName evidence="6">Soluble lytic murein transglycosylase-like protein</fullName>
    </submittedName>
</protein>
<dbReference type="PROSITE" id="PS50005">
    <property type="entry name" value="TPR"/>
    <property type="match status" value="1"/>
</dbReference>
<dbReference type="eggNOG" id="COG0457">
    <property type="taxonomic scope" value="Bacteria"/>
</dbReference>
<evidence type="ECO:0000256" key="3">
    <source>
        <dbReference type="PROSITE-ProRule" id="PRU00339"/>
    </source>
</evidence>
<evidence type="ECO:0000256" key="2">
    <source>
        <dbReference type="ARBA" id="ARBA00022729"/>
    </source>
</evidence>
<sequence>MIAVLTVLLLVLIPAHCLSAPSQVPVDADSCFIQGKKFLDEGHLQNAKTAWERILSDPVYGGPAYLLIARAELKKGDAAAAEATLGKASKEMQNGPYAQAVREMLLELLCKRNCSEAVPLIEKTISNRSDKLKISLTLKLADLQRNLGDYKNAAKHYQWLYLQHPASLEGLRAADGLHKMELEGKIAKLTFSQTDQLARATRLYNKGRFDLAADVYQLLLKTKPEDTAMLLKLARCRYKGRQNEKAIALLNELMKKKMSDEDRMEVLYLLSLLHWRLDKDKEFQTYSKNLVDKGNIKLKRKALFNLGAHSFEKGAYAEADQYFKKLLDTNPEISTKVDVNWKRAWIKYWNGKYAEAADTFRETRQMSSGERIESASKYWQARALMQAGKWNDAESLLKDLVKANPVDYYAHEAQAILHAKGSTFEKNSTSSFPDVGISPVLASDKYIMAAMKLMDCGLYEFALMQVQMLPKATRSLQSVSLLIARAAYGAEKYHEARQILITAFGSIAYNPPDNAPAEFTEIAFPRIHFSQTMKYAEKHSVDPHLVWAIIRQESAYDPDSVSPAGALGLMQVTPAAIGLTRIHGKIPAKSIQDVLDPDRNIAYGTSILAKNLKKFKGNLVPAVASYNADENKVRSWLRKRGKMKQDEFIDNIPYFETRMYVKKVLAGYKAYSTLHRKKDLSGLW</sequence>
<feature type="signal peptide" evidence="4">
    <location>
        <begin position="1"/>
        <end position="19"/>
    </location>
</feature>
<dbReference type="SUPFAM" id="SSF53955">
    <property type="entry name" value="Lysozyme-like"/>
    <property type="match status" value="1"/>
</dbReference>
<evidence type="ECO:0000313" key="7">
    <source>
        <dbReference type="Proteomes" id="UP000006055"/>
    </source>
</evidence>
<feature type="chain" id="PRO_5003687282" evidence="4">
    <location>
        <begin position="20"/>
        <end position="684"/>
    </location>
</feature>
<dbReference type="SMART" id="SM00028">
    <property type="entry name" value="TPR"/>
    <property type="match status" value="6"/>
</dbReference>
<dbReference type="CDD" id="cd13401">
    <property type="entry name" value="Slt70-like"/>
    <property type="match status" value="1"/>
</dbReference>
<evidence type="ECO:0000256" key="4">
    <source>
        <dbReference type="SAM" id="SignalP"/>
    </source>
</evidence>
<dbReference type="GO" id="GO:0004553">
    <property type="term" value="F:hydrolase activity, hydrolyzing O-glycosyl compounds"/>
    <property type="evidence" value="ECO:0007669"/>
    <property type="project" value="InterPro"/>
</dbReference>
<feature type="domain" description="Transglycosylase SLT" evidence="5">
    <location>
        <begin position="534"/>
        <end position="648"/>
    </location>
</feature>
<dbReference type="EMBL" id="CP003360">
    <property type="protein sequence ID" value="AFM24066.1"/>
    <property type="molecule type" value="Genomic_DNA"/>
</dbReference>
<dbReference type="Gene3D" id="1.25.40.10">
    <property type="entry name" value="Tetratricopeptide repeat domain"/>
    <property type="match status" value="3"/>
</dbReference>
<dbReference type="InterPro" id="IPR008939">
    <property type="entry name" value="Lytic_TGlycosylase_superhlx_U"/>
</dbReference>
<dbReference type="SUPFAM" id="SSF48452">
    <property type="entry name" value="TPR-like"/>
    <property type="match status" value="1"/>
</dbReference>
<comment type="similarity">
    <text evidence="1">Belongs to the transglycosylase Slt family.</text>
</comment>
<dbReference type="Proteomes" id="UP000006055">
    <property type="component" value="Chromosome"/>
</dbReference>
<dbReference type="Gene3D" id="1.10.530.10">
    <property type="match status" value="1"/>
</dbReference>
<evidence type="ECO:0000256" key="1">
    <source>
        <dbReference type="ARBA" id="ARBA00007734"/>
    </source>
</evidence>
<dbReference type="GO" id="GO:0042597">
    <property type="term" value="C:periplasmic space"/>
    <property type="evidence" value="ECO:0007669"/>
    <property type="project" value="InterPro"/>
</dbReference>
<dbReference type="PANTHER" id="PTHR37423">
    <property type="entry name" value="SOLUBLE LYTIC MUREIN TRANSGLYCOSYLASE-RELATED"/>
    <property type="match status" value="1"/>
</dbReference>
<dbReference type="InterPro" id="IPR011990">
    <property type="entry name" value="TPR-like_helical_dom_sf"/>
</dbReference>
<evidence type="ECO:0000313" key="6">
    <source>
        <dbReference type="EMBL" id="AFM24066.1"/>
    </source>
</evidence>
<proteinExistence type="inferred from homology"/>
<organism evidence="6 7">
    <name type="scientific">Desulfomonile tiedjei (strain ATCC 49306 / DSM 6799 / DCB-1)</name>
    <dbReference type="NCBI Taxonomy" id="706587"/>
    <lineage>
        <taxon>Bacteria</taxon>
        <taxon>Pseudomonadati</taxon>
        <taxon>Thermodesulfobacteriota</taxon>
        <taxon>Desulfomonilia</taxon>
        <taxon>Desulfomonilales</taxon>
        <taxon>Desulfomonilaceae</taxon>
        <taxon>Desulfomonile</taxon>
    </lineage>
</organism>
<dbReference type="KEGG" id="dti:Desti_1353"/>
<dbReference type="Pfam" id="PF14559">
    <property type="entry name" value="TPR_19"/>
    <property type="match status" value="2"/>
</dbReference>
<accession>I4C3C5</accession>
<dbReference type="eggNOG" id="COG0741">
    <property type="taxonomic scope" value="Bacteria"/>
</dbReference>
<dbReference type="SUPFAM" id="SSF48435">
    <property type="entry name" value="Bacterial muramidases"/>
    <property type="match status" value="1"/>
</dbReference>
<dbReference type="PANTHER" id="PTHR37423:SF2">
    <property type="entry name" value="MEMBRANE-BOUND LYTIC MUREIN TRANSGLYCOSYLASE C"/>
    <property type="match status" value="1"/>
</dbReference>
<dbReference type="HOGENOM" id="CLU_013746_1_1_7"/>
<dbReference type="InterPro" id="IPR023346">
    <property type="entry name" value="Lysozyme-like_dom_sf"/>
</dbReference>
<dbReference type="InterPro" id="IPR019734">
    <property type="entry name" value="TPR_rpt"/>
</dbReference>
<feature type="repeat" description="TPR" evidence="3">
    <location>
        <begin position="300"/>
        <end position="333"/>
    </location>
</feature>
<keyword evidence="3" id="KW-0802">TPR repeat</keyword>
<dbReference type="AlphaFoldDB" id="I4C3C5"/>
<evidence type="ECO:0000259" key="5">
    <source>
        <dbReference type="Pfam" id="PF01464"/>
    </source>
</evidence>
<keyword evidence="2 4" id="KW-0732">Signal</keyword>
<dbReference type="STRING" id="706587.Desti_1353"/>
<keyword evidence="7" id="KW-1185">Reference proteome</keyword>